<accession>A0A5B7GJ87</accession>
<evidence type="ECO:0000313" key="2">
    <source>
        <dbReference type="EMBL" id="MPC57108.1"/>
    </source>
</evidence>
<feature type="signal peptide" evidence="1">
    <location>
        <begin position="1"/>
        <end position="24"/>
    </location>
</feature>
<dbReference type="Proteomes" id="UP000324222">
    <property type="component" value="Unassembled WGS sequence"/>
</dbReference>
<reference evidence="2 3" key="1">
    <citation type="submission" date="2019-05" db="EMBL/GenBank/DDBJ databases">
        <title>Another draft genome of Portunus trituberculatus and its Hox gene families provides insights of decapod evolution.</title>
        <authorList>
            <person name="Jeong J.-H."/>
            <person name="Song I."/>
            <person name="Kim S."/>
            <person name="Choi T."/>
            <person name="Kim D."/>
            <person name="Ryu S."/>
            <person name="Kim W."/>
        </authorList>
    </citation>
    <scope>NUCLEOTIDE SEQUENCE [LARGE SCALE GENOMIC DNA]</scope>
    <source>
        <tissue evidence="2">Muscle</tissue>
    </source>
</reference>
<name>A0A5B7GJ87_PORTR</name>
<proteinExistence type="predicted"/>
<dbReference type="AlphaFoldDB" id="A0A5B7GJ87"/>
<feature type="chain" id="PRO_5022993293" evidence="1">
    <location>
        <begin position="25"/>
        <end position="72"/>
    </location>
</feature>
<evidence type="ECO:0000313" key="3">
    <source>
        <dbReference type="Proteomes" id="UP000324222"/>
    </source>
</evidence>
<evidence type="ECO:0000256" key="1">
    <source>
        <dbReference type="SAM" id="SignalP"/>
    </source>
</evidence>
<sequence length="72" mass="7902">MLHVFGASHLFSSLLYPPLPACLASPGMIMRRRSRQIVKTAPGDSRGAVTQPSITRLLFQGCDNCHSQGEKY</sequence>
<comment type="caution">
    <text evidence="2">The sequence shown here is derived from an EMBL/GenBank/DDBJ whole genome shotgun (WGS) entry which is preliminary data.</text>
</comment>
<keyword evidence="3" id="KW-1185">Reference proteome</keyword>
<dbReference type="EMBL" id="VSRR010014508">
    <property type="protein sequence ID" value="MPC57108.1"/>
    <property type="molecule type" value="Genomic_DNA"/>
</dbReference>
<gene>
    <name evidence="2" type="ORF">E2C01_051082</name>
</gene>
<keyword evidence="1" id="KW-0732">Signal</keyword>
<organism evidence="2 3">
    <name type="scientific">Portunus trituberculatus</name>
    <name type="common">Swimming crab</name>
    <name type="synonym">Neptunus trituberculatus</name>
    <dbReference type="NCBI Taxonomy" id="210409"/>
    <lineage>
        <taxon>Eukaryota</taxon>
        <taxon>Metazoa</taxon>
        <taxon>Ecdysozoa</taxon>
        <taxon>Arthropoda</taxon>
        <taxon>Crustacea</taxon>
        <taxon>Multicrustacea</taxon>
        <taxon>Malacostraca</taxon>
        <taxon>Eumalacostraca</taxon>
        <taxon>Eucarida</taxon>
        <taxon>Decapoda</taxon>
        <taxon>Pleocyemata</taxon>
        <taxon>Brachyura</taxon>
        <taxon>Eubrachyura</taxon>
        <taxon>Portunoidea</taxon>
        <taxon>Portunidae</taxon>
        <taxon>Portuninae</taxon>
        <taxon>Portunus</taxon>
    </lineage>
</organism>
<protein>
    <submittedName>
        <fullName evidence="2">Uncharacterized protein</fullName>
    </submittedName>
</protein>